<protein>
    <recommendedName>
        <fullName evidence="3">Nucleoprotein</fullName>
    </recommendedName>
</protein>
<organism evidence="1 2">
    <name type="scientific">Oedothorax gibbosus</name>
    <dbReference type="NCBI Taxonomy" id="931172"/>
    <lineage>
        <taxon>Eukaryota</taxon>
        <taxon>Metazoa</taxon>
        <taxon>Ecdysozoa</taxon>
        <taxon>Arthropoda</taxon>
        <taxon>Chelicerata</taxon>
        <taxon>Arachnida</taxon>
        <taxon>Araneae</taxon>
        <taxon>Araneomorphae</taxon>
        <taxon>Entelegynae</taxon>
        <taxon>Araneoidea</taxon>
        <taxon>Linyphiidae</taxon>
        <taxon>Erigoninae</taxon>
        <taxon>Oedothorax</taxon>
    </lineage>
</organism>
<proteinExistence type="predicted"/>
<keyword evidence="2" id="KW-1185">Reference proteome</keyword>
<accession>A0AAV6TVH7</accession>
<evidence type="ECO:0000313" key="2">
    <source>
        <dbReference type="Proteomes" id="UP000827092"/>
    </source>
</evidence>
<dbReference type="AlphaFoldDB" id="A0AAV6TVH7"/>
<name>A0AAV6TVH7_9ARAC</name>
<reference evidence="1 2" key="1">
    <citation type="journal article" date="2022" name="Nat. Ecol. Evol.">
        <title>A masculinizing supergene underlies an exaggerated male reproductive morph in a spider.</title>
        <authorList>
            <person name="Hendrickx F."/>
            <person name="De Corte Z."/>
            <person name="Sonet G."/>
            <person name="Van Belleghem S.M."/>
            <person name="Kostlbacher S."/>
            <person name="Vangestel C."/>
        </authorList>
    </citation>
    <scope>NUCLEOTIDE SEQUENCE [LARGE SCALE GENOMIC DNA]</scope>
    <source>
        <strain evidence="1">W744_W776</strain>
    </source>
</reference>
<sequence length="455" mass="50433">MAYRYNEAAFPGYASRRIVNNRGVPSMGIHQEPAPSYENSDEDLDEVVAVGVIGAHAANDRMHTEFGAGRRGGEDVQVRFRLGACLTARAIENAFTGQQDALKFAMPGCTIRPYDDTSLLAVETLHIMAMIAARGYARNALGDAEKVYYVAGNAYVVDLPDAVILAENQANEAVLNGCSAMRITLTNEERATAGVKFPDATWWIQGNNDPIGDEDVIQTVEVLALHITATERSHMYNAYVGMFLCYTCQGNISQAKLTKIMTELAGQQINLSLTRDVVQGLWARFGSTFGEEAASIFFPRWEAIFERHAPLIRLRLLFNQAAWTGLTGLSMIREMIAAYPDFPWHVLAAKYRDQWNRMLAAHRAVGENQWYGYRKDIGPASVRHYKTIAYCAKQIREVVQGDIDNMRLLMTAGGAVHGIQWVNDLIANYARGQRAVGEAGDHNSMKVILTTLKVC</sequence>
<comment type="caution">
    <text evidence="1">The sequence shown here is derived from an EMBL/GenBank/DDBJ whole genome shotgun (WGS) entry which is preliminary data.</text>
</comment>
<dbReference type="EMBL" id="JAFNEN010000996">
    <property type="protein sequence ID" value="KAG8175479.1"/>
    <property type="molecule type" value="Genomic_DNA"/>
</dbReference>
<evidence type="ECO:0008006" key="3">
    <source>
        <dbReference type="Google" id="ProtNLM"/>
    </source>
</evidence>
<gene>
    <name evidence="1" type="ORF">JTE90_004171</name>
</gene>
<dbReference type="Proteomes" id="UP000827092">
    <property type="component" value="Unassembled WGS sequence"/>
</dbReference>
<evidence type="ECO:0000313" key="1">
    <source>
        <dbReference type="EMBL" id="KAG8175479.1"/>
    </source>
</evidence>